<dbReference type="PANTHER" id="PTHR23502:SF64">
    <property type="entry name" value="TRANSPORTER, PUTATIVE (AFU_ORTHOLOGUE AFUA_3G11760)-RELATED"/>
    <property type="match status" value="1"/>
</dbReference>
<accession>A0A9P5X9M4</accession>
<dbReference type="PANTHER" id="PTHR23502">
    <property type="entry name" value="MAJOR FACILITATOR SUPERFAMILY"/>
    <property type="match status" value="1"/>
</dbReference>
<feature type="transmembrane region" description="Helical" evidence="5">
    <location>
        <begin position="254"/>
        <end position="277"/>
    </location>
</feature>
<feature type="transmembrane region" description="Helical" evidence="5">
    <location>
        <begin position="435"/>
        <end position="454"/>
    </location>
</feature>
<dbReference type="AlphaFoldDB" id="A0A9P5X9M4"/>
<dbReference type="InterPro" id="IPR020846">
    <property type="entry name" value="MFS_dom"/>
</dbReference>
<reference evidence="7" key="1">
    <citation type="submission" date="2020-11" db="EMBL/GenBank/DDBJ databases">
        <authorList>
            <consortium name="DOE Joint Genome Institute"/>
            <person name="Ahrendt S."/>
            <person name="Riley R."/>
            <person name="Andreopoulos W."/>
            <person name="Labutti K."/>
            <person name="Pangilinan J."/>
            <person name="Ruiz-Duenas F.J."/>
            <person name="Barrasa J.M."/>
            <person name="Sanchez-Garcia M."/>
            <person name="Camarero S."/>
            <person name="Miyauchi S."/>
            <person name="Serrano A."/>
            <person name="Linde D."/>
            <person name="Babiker R."/>
            <person name="Drula E."/>
            <person name="Ayuso-Fernandez I."/>
            <person name="Pacheco R."/>
            <person name="Padilla G."/>
            <person name="Ferreira P."/>
            <person name="Barriuso J."/>
            <person name="Kellner H."/>
            <person name="Castanera R."/>
            <person name="Alfaro M."/>
            <person name="Ramirez L."/>
            <person name="Pisabarro A.G."/>
            <person name="Kuo A."/>
            <person name="Tritt A."/>
            <person name="Lipzen A."/>
            <person name="He G."/>
            <person name="Yan M."/>
            <person name="Ng V."/>
            <person name="Cullen D."/>
            <person name="Martin F."/>
            <person name="Rosso M.-N."/>
            <person name="Henrissat B."/>
            <person name="Hibbett D."/>
            <person name="Martinez A.T."/>
            <person name="Grigoriev I.V."/>
        </authorList>
    </citation>
    <scope>NUCLEOTIDE SEQUENCE</scope>
    <source>
        <strain evidence="7">MF-IS2</strain>
    </source>
</reference>
<feature type="transmembrane region" description="Helical" evidence="5">
    <location>
        <begin position="334"/>
        <end position="359"/>
    </location>
</feature>
<evidence type="ECO:0000259" key="6">
    <source>
        <dbReference type="PROSITE" id="PS50850"/>
    </source>
</evidence>
<feature type="transmembrane region" description="Helical" evidence="5">
    <location>
        <begin position="365"/>
        <end position="389"/>
    </location>
</feature>
<sequence>MTSEIMSEETPLLSDLLPNVKHELVYQRFSPGYKKFIVGVVSWCGLMPLFISGTFYPSIPEIAKDLNTTGQNVSLAVSLSVFATSIGALAAASYSTFYGRRPVYLIALPLSIIGSIGVAAAPNMPQLLFWRFWQCSGASPGMAVGAGVIGDIYRLEERGTAMGFFLAGILLGPALAPPIGGLAAQYASWRFMQLCLGIFGLIAFAIMFFTFPETSHPGARGIDALRQSGRSERSWLPVLINPLQPLNLLRSPNVFSVSVAGFFLLLTDYVLLVPLAYTIGKRYHIDNSALIGACFLPCGLGNMVGAPIAGRISDKIIVHWKQKRGGVWYPEDRLRATLLGALTFVPLSVLGCGLVTHYIEGPIGLVLNLILLFFNGFGVDLVLSPSAAYTVDVLHSRSAEAMACNSGFRSFLLTFAIAGIMPMINTYGIVATNTLSAALAWIGCMMLALTIRYGDKMRAWVDVGYSNADNN</sequence>
<feature type="transmembrane region" description="Helical" evidence="5">
    <location>
        <begin position="103"/>
        <end position="122"/>
    </location>
</feature>
<comment type="subcellular location">
    <subcellularLocation>
        <location evidence="1">Membrane</location>
        <topology evidence="1">Multi-pass membrane protein</topology>
    </subcellularLocation>
</comment>
<dbReference type="PROSITE" id="PS50850">
    <property type="entry name" value="MFS"/>
    <property type="match status" value="1"/>
</dbReference>
<evidence type="ECO:0000256" key="1">
    <source>
        <dbReference type="ARBA" id="ARBA00004141"/>
    </source>
</evidence>
<feature type="transmembrane region" description="Helical" evidence="5">
    <location>
        <begin position="76"/>
        <end position="96"/>
    </location>
</feature>
<proteinExistence type="predicted"/>
<evidence type="ECO:0000313" key="8">
    <source>
        <dbReference type="Proteomes" id="UP000807342"/>
    </source>
</evidence>
<dbReference type="EMBL" id="MU151209">
    <property type="protein sequence ID" value="KAF9447242.1"/>
    <property type="molecule type" value="Genomic_DNA"/>
</dbReference>
<feature type="transmembrane region" description="Helical" evidence="5">
    <location>
        <begin position="191"/>
        <end position="211"/>
    </location>
</feature>
<protein>
    <submittedName>
        <fullName evidence="7">MFS general substrate transporter</fullName>
    </submittedName>
</protein>
<keyword evidence="8" id="KW-1185">Reference proteome</keyword>
<evidence type="ECO:0000256" key="5">
    <source>
        <dbReference type="SAM" id="Phobius"/>
    </source>
</evidence>
<gene>
    <name evidence="7" type="ORF">P691DRAFT_802731</name>
</gene>
<organism evidence="7 8">
    <name type="scientific">Macrolepiota fuliginosa MF-IS2</name>
    <dbReference type="NCBI Taxonomy" id="1400762"/>
    <lineage>
        <taxon>Eukaryota</taxon>
        <taxon>Fungi</taxon>
        <taxon>Dikarya</taxon>
        <taxon>Basidiomycota</taxon>
        <taxon>Agaricomycotina</taxon>
        <taxon>Agaricomycetes</taxon>
        <taxon>Agaricomycetidae</taxon>
        <taxon>Agaricales</taxon>
        <taxon>Agaricineae</taxon>
        <taxon>Agaricaceae</taxon>
        <taxon>Macrolepiota</taxon>
    </lineage>
</organism>
<evidence type="ECO:0000256" key="4">
    <source>
        <dbReference type="ARBA" id="ARBA00023136"/>
    </source>
</evidence>
<keyword evidence="2 5" id="KW-0812">Transmembrane</keyword>
<dbReference type="Gene3D" id="1.20.1250.20">
    <property type="entry name" value="MFS general substrate transporter like domains"/>
    <property type="match status" value="1"/>
</dbReference>
<feature type="transmembrane region" description="Helical" evidence="5">
    <location>
        <begin position="410"/>
        <end position="429"/>
    </location>
</feature>
<feature type="transmembrane region" description="Helical" evidence="5">
    <location>
        <begin position="161"/>
        <end position="179"/>
    </location>
</feature>
<dbReference type="GO" id="GO:0005886">
    <property type="term" value="C:plasma membrane"/>
    <property type="evidence" value="ECO:0007669"/>
    <property type="project" value="TreeGrafter"/>
</dbReference>
<dbReference type="InterPro" id="IPR036259">
    <property type="entry name" value="MFS_trans_sf"/>
</dbReference>
<dbReference type="GO" id="GO:0022857">
    <property type="term" value="F:transmembrane transporter activity"/>
    <property type="evidence" value="ECO:0007669"/>
    <property type="project" value="InterPro"/>
</dbReference>
<dbReference type="Pfam" id="PF07690">
    <property type="entry name" value="MFS_1"/>
    <property type="match status" value="1"/>
</dbReference>
<dbReference type="OrthoDB" id="3066029at2759"/>
<dbReference type="Proteomes" id="UP000807342">
    <property type="component" value="Unassembled WGS sequence"/>
</dbReference>
<comment type="caution">
    <text evidence="7">The sequence shown here is derived from an EMBL/GenBank/DDBJ whole genome shotgun (WGS) entry which is preliminary data.</text>
</comment>
<feature type="transmembrane region" description="Helical" evidence="5">
    <location>
        <begin position="289"/>
        <end position="313"/>
    </location>
</feature>
<keyword evidence="4 5" id="KW-0472">Membrane</keyword>
<feature type="domain" description="Major facilitator superfamily (MFS) profile" evidence="6">
    <location>
        <begin position="37"/>
        <end position="455"/>
    </location>
</feature>
<dbReference type="InterPro" id="IPR011701">
    <property type="entry name" value="MFS"/>
</dbReference>
<evidence type="ECO:0000256" key="3">
    <source>
        <dbReference type="ARBA" id="ARBA00022989"/>
    </source>
</evidence>
<dbReference type="SUPFAM" id="SSF103473">
    <property type="entry name" value="MFS general substrate transporter"/>
    <property type="match status" value="1"/>
</dbReference>
<name>A0A9P5X9M4_9AGAR</name>
<evidence type="ECO:0000313" key="7">
    <source>
        <dbReference type="EMBL" id="KAF9447242.1"/>
    </source>
</evidence>
<keyword evidence="3 5" id="KW-1133">Transmembrane helix</keyword>
<evidence type="ECO:0000256" key="2">
    <source>
        <dbReference type="ARBA" id="ARBA00022692"/>
    </source>
</evidence>
<feature type="transmembrane region" description="Helical" evidence="5">
    <location>
        <begin position="36"/>
        <end position="56"/>
    </location>
</feature>